<dbReference type="AlphaFoldDB" id="A0A0W8IN17"/>
<organism evidence="3 4">
    <name type="scientific">Kocuria rosea subsp. polaris</name>
    <dbReference type="NCBI Taxonomy" id="136273"/>
    <lineage>
        <taxon>Bacteria</taxon>
        <taxon>Bacillati</taxon>
        <taxon>Actinomycetota</taxon>
        <taxon>Actinomycetes</taxon>
        <taxon>Micrococcales</taxon>
        <taxon>Micrococcaceae</taxon>
        <taxon>Kocuria</taxon>
    </lineage>
</organism>
<feature type="region of interest" description="Disordered" evidence="1">
    <location>
        <begin position="268"/>
        <end position="293"/>
    </location>
</feature>
<dbReference type="Pfam" id="PF07510">
    <property type="entry name" value="GmrSD_C"/>
    <property type="match status" value="1"/>
</dbReference>
<feature type="domain" description="Excalibur calcium-binding" evidence="2">
    <location>
        <begin position="256"/>
        <end position="293"/>
    </location>
</feature>
<proteinExistence type="predicted"/>
<dbReference type="EMBL" id="LQBK01000004">
    <property type="protein sequence ID" value="KUG61441.1"/>
    <property type="molecule type" value="Genomic_DNA"/>
</dbReference>
<evidence type="ECO:0000313" key="3">
    <source>
        <dbReference type="EMBL" id="KUG61441.1"/>
    </source>
</evidence>
<evidence type="ECO:0000256" key="1">
    <source>
        <dbReference type="SAM" id="MobiDB-lite"/>
    </source>
</evidence>
<gene>
    <name evidence="3" type="ORF">AVL61_00465</name>
</gene>
<dbReference type="Pfam" id="PF05901">
    <property type="entry name" value="Excalibur"/>
    <property type="match status" value="1"/>
</dbReference>
<dbReference type="Proteomes" id="UP000053512">
    <property type="component" value="Unassembled WGS sequence"/>
</dbReference>
<reference evidence="4" key="1">
    <citation type="submission" date="2015-12" db="EMBL/GenBank/DDBJ databases">
        <authorList>
            <person name="Nair G.R."/>
            <person name="Kaur G."/>
            <person name="Mayilraj S."/>
        </authorList>
    </citation>
    <scope>NUCLEOTIDE SEQUENCE [LARGE SCALE GENOMIC DNA]</scope>
    <source>
        <strain evidence="4">CD08_4</strain>
    </source>
</reference>
<accession>A0A0W8IN17</accession>
<dbReference type="InterPro" id="IPR008613">
    <property type="entry name" value="Excalibur_Ca-bd_domain"/>
</dbReference>
<evidence type="ECO:0000313" key="4">
    <source>
        <dbReference type="Proteomes" id="UP000053512"/>
    </source>
</evidence>
<dbReference type="PANTHER" id="PTHR24094:SF15">
    <property type="entry name" value="AMP-DEPENDENT SYNTHETASE_LIGASE DOMAIN-CONTAINING PROTEIN-RELATED"/>
    <property type="match status" value="1"/>
</dbReference>
<dbReference type="InterPro" id="IPR011089">
    <property type="entry name" value="GmrSD_C"/>
</dbReference>
<feature type="compositionally biased region" description="Low complexity" evidence="1">
    <location>
        <begin position="214"/>
        <end position="251"/>
    </location>
</feature>
<name>A0A0W8IN17_KOCRO</name>
<protein>
    <recommendedName>
        <fullName evidence="2">Excalibur calcium-binding domain-containing protein</fullName>
    </recommendedName>
</protein>
<comment type="caution">
    <text evidence="3">The sequence shown here is derived from an EMBL/GenBank/DDBJ whole genome shotgun (WGS) entry which is preliminary data.</text>
</comment>
<dbReference type="SMART" id="SM00894">
    <property type="entry name" value="Excalibur"/>
    <property type="match status" value="1"/>
</dbReference>
<dbReference type="PANTHER" id="PTHR24094">
    <property type="entry name" value="SECRETED PROTEIN"/>
    <property type="match status" value="1"/>
</dbReference>
<feature type="region of interest" description="Disordered" evidence="1">
    <location>
        <begin position="207"/>
        <end position="251"/>
    </location>
</feature>
<evidence type="ECO:0000259" key="2">
    <source>
        <dbReference type="SMART" id="SM00894"/>
    </source>
</evidence>
<sequence length="293" mass="29869">MLVPLALAVGVLAGCTPPAPQGSSPAERALAALSVEDAAGGEDYDRLDQFGDWADPDGNGCDARNDVLARDLTGDVVDDDGCTVLSGTLEDPYTGRTIAFQRGPLTSSDVQIDHVVALRNAWVSGADRLDPDGRTALANDPLNLRAVDGPTNGEKSASDAAEWLPPHDAFRCEYVATQIAVKTRYELSVTVAERDAMADVLAGCQEQELPGSTPPAGNAAPAEPSAAEASATGSSAAGSTATGSPATGSPATDEVYYADCAAVRAAGAAPLRSDQPGYRPALDRGGVEGLACE</sequence>